<dbReference type="GO" id="GO:0000976">
    <property type="term" value="F:transcription cis-regulatory region binding"/>
    <property type="evidence" value="ECO:0007669"/>
    <property type="project" value="TreeGrafter"/>
</dbReference>
<dbReference type="RefSeq" id="WP_072976773.1">
    <property type="nucleotide sequence ID" value="NZ_FQTY01000015.1"/>
</dbReference>
<dbReference type="Gene3D" id="1.10.10.10">
    <property type="entry name" value="Winged helix-like DNA-binding domain superfamily/Winged helix DNA-binding domain"/>
    <property type="match status" value="1"/>
</dbReference>
<dbReference type="InterPro" id="IPR001867">
    <property type="entry name" value="OmpR/PhoB-type_DNA-bd"/>
</dbReference>
<evidence type="ECO:0000256" key="6">
    <source>
        <dbReference type="PROSITE-ProRule" id="PRU00169"/>
    </source>
</evidence>
<dbReference type="Gene3D" id="6.10.250.690">
    <property type="match status" value="1"/>
</dbReference>
<evidence type="ECO:0000256" key="3">
    <source>
        <dbReference type="ARBA" id="ARBA00023015"/>
    </source>
</evidence>
<evidence type="ECO:0000259" key="9">
    <source>
        <dbReference type="PROSITE" id="PS51755"/>
    </source>
</evidence>
<accession>A0A1M4Y4Q8</accession>
<feature type="modified residue" description="4-aspartylphosphate" evidence="6">
    <location>
        <position position="52"/>
    </location>
</feature>
<evidence type="ECO:0000313" key="11">
    <source>
        <dbReference type="Proteomes" id="UP000184114"/>
    </source>
</evidence>
<keyword evidence="5" id="KW-0804">Transcription</keyword>
<dbReference type="GO" id="GO:0006355">
    <property type="term" value="P:regulation of DNA-templated transcription"/>
    <property type="evidence" value="ECO:0007669"/>
    <property type="project" value="InterPro"/>
</dbReference>
<evidence type="ECO:0000256" key="2">
    <source>
        <dbReference type="ARBA" id="ARBA00023012"/>
    </source>
</evidence>
<evidence type="ECO:0000256" key="5">
    <source>
        <dbReference type="ARBA" id="ARBA00023163"/>
    </source>
</evidence>
<dbReference type="InterPro" id="IPR001789">
    <property type="entry name" value="Sig_transdc_resp-reg_receiver"/>
</dbReference>
<feature type="domain" description="OmpR/PhoB-type" evidence="9">
    <location>
        <begin position="129"/>
        <end position="225"/>
    </location>
</feature>
<dbReference type="STRING" id="1123404.SAMN02745784_02503"/>
<dbReference type="GO" id="GO:0000156">
    <property type="term" value="F:phosphorelay response regulator activity"/>
    <property type="evidence" value="ECO:0007669"/>
    <property type="project" value="TreeGrafter"/>
</dbReference>
<dbReference type="GO" id="GO:0032993">
    <property type="term" value="C:protein-DNA complex"/>
    <property type="evidence" value="ECO:0007669"/>
    <property type="project" value="TreeGrafter"/>
</dbReference>
<dbReference type="Gene3D" id="3.40.50.2300">
    <property type="match status" value="1"/>
</dbReference>
<keyword evidence="2" id="KW-0902">Two-component regulatory system</keyword>
<dbReference type="SMART" id="SM00862">
    <property type="entry name" value="Trans_reg_C"/>
    <property type="match status" value="1"/>
</dbReference>
<reference evidence="11" key="1">
    <citation type="submission" date="2016-11" db="EMBL/GenBank/DDBJ databases">
        <authorList>
            <person name="Varghese N."/>
            <person name="Submissions S."/>
        </authorList>
    </citation>
    <scope>NUCLEOTIDE SEQUENCE [LARGE SCALE GENOMIC DNA]</scope>
    <source>
        <strain evidence="11">DSM 18095</strain>
    </source>
</reference>
<dbReference type="AlphaFoldDB" id="A0A1M4Y4Q8"/>
<evidence type="ECO:0000259" key="8">
    <source>
        <dbReference type="PROSITE" id="PS50110"/>
    </source>
</evidence>
<proteinExistence type="predicted"/>
<dbReference type="EMBL" id="FQTY01000015">
    <property type="protein sequence ID" value="SHF00553.1"/>
    <property type="molecule type" value="Genomic_DNA"/>
</dbReference>
<keyword evidence="1 6" id="KW-0597">Phosphoprotein</keyword>
<dbReference type="PANTHER" id="PTHR48111">
    <property type="entry name" value="REGULATOR OF RPOS"/>
    <property type="match status" value="1"/>
</dbReference>
<dbReference type="InterPro" id="IPR039420">
    <property type="entry name" value="WalR-like"/>
</dbReference>
<dbReference type="SUPFAM" id="SSF46894">
    <property type="entry name" value="C-terminal effector domain of the bipartite response regulators"/>
    <property type="match status" value="1"/>
</dbReference>
<dbReference type="SMART" id="SM00448">
    <property type="entry name" value="REC"/>
    <property type="match status" value="1"/>
</dbReference>
<dbReference type="InterPro" id="IPR036388">
    <property type="entry name" value="WH-like_DNA-bd_sf"/>
</dbReference>
<dbReference type="Proteomes" id="UP000184114">
    <property type="component" value="Unassembled WGS sequence"/>
</dbReference>
<dbReference type="CDD" id="cd00383">
    <property type="entry name" value="trans_reg_C"/>
    <property type="match status" value="1"/>
</dbReference>
<dbReference type="Pfam" id="PF00072">
    <property type="entry name" value="Response_reg"/>
    <property type="match status" value="1"/>
</dbReference>
<dbReference type="Pfam" id="PF00486">
    <property type="entry name" value="Trans_reg_C"/>
    <property type="match status" value="1"/>
</dbReference>
<evidence type="ECO:0000313" key="10">
    <source>
        <dbReference type="EMBL" id="SHF00553.1"/>
    </source>
</evidence>
<name>A0A1M4Y4Q8_9FIRM</name>
<keyword evidence="3" id="KW-0805">Transcription regulation</keyword>
<dbReference type="InterPro" id="IPR016032">
    <property type="entry name" value="Sig_transdc_resp-reg_C-effctor"/>
</dbReference>
<dbReference type="GeneID" id="90993620"/>
<evidence type="ECO:0000256" key="4">
    <source>
        <dbReference type="ARBA" id="ARBA00023125"/>
    </source>
</evidence>
<organism evidence="10 11">
    <name type="scientific">Tissierella praeacuta DSM 18095</name>
    <dbReference type="NCBI Taxonomy" id="1123404"/>
    <lineage>
        <taxon>Bacteria</taxon>
        <taxon>Bacillati</taxon>
        <taxon>Bacillota</taxon>
        <taxon>Tissierellia</taxon>
        <taxon>Tissierellales</taxon>
        <taxon>Tissierellaceae</taxon>
        <taxon>Tissierella</taxon>
    </lineage>
</organism>
<feature type="DNA-binding region" description="OmpR/PhoB-type" evidence="7">
    <location>
        <begin position="129"/>
        <end position="225"/>
    </location>
</feature>
<sequence>MKTIYYVEDDESIRELVLYALKNNGFEVKGFENADELYNEIKVKVPDLILLDIMLPGDDGYKILSNIRKNSITKDTSIIMLTAKTSEYDKVKGLDLGADDYISKPFGVMELISRVNAVLRRSIKLEDTQGLLCIDNLCLDEKRRVVTVDEKEISLTFKEFELLHYLLKNKNIVLSRDKIMSEVWETDFEGESRTVDVHIRTLRLKLGDTGKIIQTIRNVGYKIGG</sequence>
<evidence type="ECO:0000256" key="1">
    <source>
        <dbReference type="ARBA" id="ARBA00022553"/>
    </source>
</evidence>
<gene>
    <name evidence="10" type="ORF">SAMN02745784_02503</name>
</gene>
<dbReference type="GO" id="GO:0005829">
    <property type="term" value="C:cytosol"/>
    <property type="evidence" value="ECO:0007669"/>
    <property type="project" value="TreeGrafter"/>
</dbReference>
<dbReference type="SUPFAM" id="SSF52172">
    <property type="entry name" value="CheY-like"/>
    <property type="match status" value="1"/>
</dbReference>
<dbReference type="PROSITE" id="PS51755">
    <property type="entry name" value="OMPR_PHOB"/>
    <property type="match status" value="1"/>
</dbReference>
<feature type="domain" description="Response regulatory" evidence="8">
    <location>
        <begin position="3"/>
        <end position="119"/>
    </location>
</feature>
<keyword evidence="4 7" id="KW-0238">DNA-binding</keyword>
<dbReference type="PROSITE" id="PS50110">
    <property type="entry name" value="RESPONSE_REGULATORY"/>
    <property type="match status" value="1"/>
</dbReference>
<keyword evidence="11" id="KW-1185">Reference proteome</keyword>
<dbReference type="FunFam" id="1.10.10.10:FF:000018">
    <property type="entry name" value="DNA-binding response regulator ResD"/>
    <property type="match status" value="1"/>
</dbReference>
<dbReference type="InterPro" id="IPR011006">
    <property type="entry name" value="CheY-like_superfamily"/>
</dbReference>
<evidence type="ECO:0000256" key="7">
    <source>
        <dbReference type="PROSITE-ProRule" id="PRU01091"/>
    </source>
</evidence>
<dbReference type="PANTHER" id="PTHR48111:SF1">
    <property type="entry name" value="TWO-COMPONENT RESPONSE REGULATOR ORR33"/>
    <property type="match status" value="1"/>
</dbReference>
<protein>
    <submittedName>
        <fullName evidence="10">Two-component system, OmpR family, alkaline phosphatase synthesis response regulator PhoP</fullName>
    </submittedName>
</protein>